<comment type="caution">
    <text evidence="2">The sequence shown here is derived from an EMBL/GenBank/DDBJ whole genome shotgun (WGS) entry which is preliminary data.</text>
</comment>
<accession>A0AAN8X392</accession>
<evidence type="ECO:0000313" key="3">
    <source>
        <dbReference type="Proteomes" id="UP001381693"/>
    </source>
</evidence>
<dbReference type="Gene3D" id="1.10.540.10">
    <property type="entry name" value="Acyl-CoA dehydrogenase/oxidase, N-terminal domain"/>
    <property type="match status" value="1"/>
</dbReference>
<feature type="domain" description="Acyl-coenzyme A oxidase N-terminal" evidence="1">
    <location>
        <begin position="21"/>
        <end position="84"/>
    </location>
</feature>
<evidence type="ECO:0000313" key="2">
    <source>
        <dbReference type="EMBL" id="KAK7073458.1"/>
    </source>
</evidence>
<dbReference type="GO" id="GO:0016627">
    <property type="term" value="F:oxidoreductase activity, acting on the CH-CH group of donors"/>
    <property type="evidence" value="ECO:0007669"/>
    <property type="project" value="InterPro"/>
</dbReference>
<dbReference type="EMBL" id="JAXCGZ010012796">
    <property type="protein sequence ID" value="KAK7073458.1"/>
    <property type="molecule type" value="Genomic_DNA"/>
</dbReference>
<reference evidence="2 3" key="1">
    <citation type="submission" date="2023-11" db="EMBL/GenBank/DDBJ databases">
        <title>Halocaridina rubra genome assembly.</title>
        <authorList>
            <person name="Smith C."/>
        </authorList>
    </citation>
    <scope>NUCLEOTIDE SEQUENCE [LARGE SCALE GENOMIC DNA]</scope>
    <source>
        <strain evidence="2">EP-1</strain>
        <tissue evidence="2">Whole</tissue>
    </source>
</reference>
<dbReference type="InterPro" id="IPR029320">
    <property type="entry name" value="Acyl-CoA_ox_N"/>
</dbReference>
<dbReference type="Proteomes" id="UP001381693">
    <property type="component" value="Unassembled WGS sequence"/>
</dbReference>
<gene>
    <name evidence="2" type="primary">ACOX2_4</name>
    <name evidence="2" type="ORF">SK128_004075</name>
</gene>
<dbReference type="Pfam" id="PF14749">
    <property type="entry name" value="Acyl-CoA_ox_N"/>
    <property type="match status" value="1"/>
</dbReference>
<sequence>MSDRGCVSDLAKERANCSFSKEELTNLIDGSAERTEFRRQVENVLLKDPVLTDKISTDYMSHEERYTNAVRKTCHMMNKFRDDEELKELAAGEDGLR</sequence>
<name>A0AAN8X392_HALRR</name>
<dbReference type="AlphaFoldDB" id="A0AAN8X392"/>
<evidence type="ECO:0000259" key="1">
    <source>
        <dbReference type="Pfam" id="PF14749"/>
    </source>
</evidence>
<dbReference type="GO" id="GO:0050660">
    <property type="term" value="F:flavin adenine dinucleotide binding"/>
    <property type="evidence" value="ECO:0007669"/>
    <property type="project" value="InterPro"/>
</dbReference>
<dbReference type="InterPro" id="IPR037069">
    <property type="entry name" value="AcylCoA_DH/ox_N_sf"/>
</dbReference>
<proteinExistence type="predicted"/>
<organism evidence="2 3">
    <name type="scientific">Halocaridina rubra</name>
    <name type="common">Hawaiian red shrimp</name>
    <dbReference type="NCBI Taxonomy" id="373956"/>
    <lineage>
        <taxon>Eukaryota</taxon>
        <taxon>Metazoa</taxon>
        <taxon>Ecdysozoa</taxon>
        <taxon>Arthropoda</taxon>
        <taxon>Crustacea</taxon>
        <taxon>Multicrustacea</taxon>
        <taxon>Malacostraca</taxon>
        <taxon>Eumalacostraca</taxon>
        <taxon>Eucarida</taxon>
        <taxon>Decapoda</taxon>
        <taxon>Pleocyemata</taxon>
        <taxon>Caridea</taxon>
        <taxon>Atyoidea</taxon>
        <taxon>Atyidae</taxon>
        <taxon>Halocaridina</taxon>
    </lineage>
</organism>
<keyword evidence="3" id="KW-1185">Reference proteome</keyword>
<protein>
    <submittedName>
        <fullName evidence="2">Acyl-coenzyme A oxidase (Acyl-CoA oxidase)</fullName>
    </submittedName>
</protein>